<feature type="signal peptide" evidence="1">
    <location>
        <begin position="1"/>
        <end position="28"/>
    </location>
</feature>
<keyword evidence="3" id="KW-1185">Reference proteome</keyword>
<evidence type="ECO:0008006" key="4">
    <source>
        <dbReference type="Google" id="ProtNLM"/>
    </source>
</evidence>
<evidence type="ECO:0000313" key="2">
    <source>
        <dbReference type="EMBL" id="KDN44720.1"/>
    </source>
</evidence>
<dbReference type="RefSeq" id="XP_013242894.1">
    <property type="nucleotide sequence ID" value="XM_013387440.1"/>
</dbReference>
<evidence type="ECO:0000313" key="3">
    <source>
        <dbReference type="Proteomes" id="UP000027361"/>
    </source>
</evidence>
<sequence length="83" mass="9068">MALHFHRLFVSTCALICLHLPFNALVASFCTLPARDELFALVFRSTTAARRILYAAAGALDEVAIKAVTPTRLQACPFQVAAY</sequence>
<protein>
    <recommendedName>
        <fullName evidence="4">Secreted protein</fullName>
    </recommendedName>
</protein>
<dbReference type="Proteomes" id="UP000027361">
    <property type="component" value="Unassembled WGS sequence"/>
</dbReference>
<dbReference type="EMBL" id="JMSN01000048">
    <property type="protein sequence ID" value="KDN44720.1"/>
    <property type="molecule type" value="Genomic_DNA"/>
</dbReference>
<dbReference type="InParanoid" id="A0A066W1P9"/>
<proteinExistence type="predicted"/>
<feature type="chain" id="PRO_5001628681" description="Secreted protein" evidence="1">
    <location>
        <begin position="29"/>
        <end position="83"/>
    </location>
</feature>
<evidence type="ECO:0000256" key="1">
    <source>
        <dbReference type="SAM" id="SignalP"/>
    </source>
</evidence>
<dbReference type="AlphaFoldDB" id="A0A066W1P9"/>
<accession>A0A066W1P9</accession>
<dbReference type="HOGENOM" id="CLU_2544206_0_0_1"/>
<reference evidence="2 3" key="1">
    <citation type="submission" date="2014-05" db="EMBL/GenBank/DDBJ databases">
        <title>Draft genome sequence of a rare smut relative, Tilletiaria anomala UBC 951.</title>
        <authorList>
            <consortium name="DOE Joint Genome Institute"/>
            <person name="Toome M."/>
            <person name="Kuo A."/>
            <person name="Henrissat B."/>
            <person name="Lipzen A."/>
            <person name="Tritt A."/>
            <person name="Yoshinaga Y."/>
            <person name="Zane M."/>
            <person name="Barry K."/>
            <person name="Grigoriev I.V."/>
            <person name="Spatafora J.W."/>
            <person name="Aimea M.C."/>
        </authorList>
    </citation>
    <scope>NUCLEOTIDE SEQUENCE [LARGE SCALE GENOMIC DNA]</scope>
    <source>
        <strain evidence="2 3">UBC 951</strain>
    </source>
</reference>
<comment type="caution">
    <text evidence="2">The sequence shown here is derived from an EMBL/GenBank/DDBJ whole genome shotgun (WGS) entry which is preliminary data.</text>
</comment>
<name>A0A066W1P9_TILAU</name>
<dbReference type="GeneID" id="25261453"/>
<keyword evidence="1" id="KW-0732">Signal</keyword>
<gene>
    <name evidence="2" type="ORF">K437DRAFT_129306</name>
</gene>
<organism evidence="2 3">
    <name type="scientific">Tilletiaria anomala (strain ATCC 24038 / CBS 436.72 / UBC 951)</name>
    <dbReference type="NCBI Taxonomy" id="1037660"/>
    <lineage>
        <taxon>Eukaryota</taxon>
        <taxon>Fungi</taxon>
        <taxon>Dikarya</taxon>
        <taxon>Basidiomycota</taxon>
        <taxon>Ustilaginomycotina</taxon>
        <taxon>Exobasidiomycetes</taxon>
        <taxon>Georgefischeriales</taxon>
        <taxon>Tilletiariaceae</taxon>
        <taxon>Tilletiaria</taxon>
    </lineage>
</organism>